<feature type="compositionally biased region" description="Basic and acidic residues" evidence="1">
    <location>
        <begin position="93"/>
        <end position="103"/>
    </location>
</feature>
<evidence type="ECO:0000256" key="1">
    <source>
        <dbReference type="SAM" id="MobiDB-lite"/>
    </source>
</evidence>
<reference evidence="2 3" key="1">
    <citation type="journal article" date="2018" name="Proc. R. Soc. B">
        <title>A non-coding region near Follistatin controls head colour polymorphism in the Gouldian finch.</title>
        <authorList>
            <person name="Toomey M.B."/>
            <person name="Marques C.I."/>
            <person name="Andrade P."/>
            <person name="Araujo P.M."/>
            <person name="Sabatino S."/>
            <person name="Gazda M.A."/>
            <person name="Afonso S."/>
            <person name="Lopes R.J."/>
            <person name="Corbo J.C."/>
            <person name="Carneiro M."/>
        </authorList>
    </citation>
    <scope>NUCLEOTIDE SEQUENCE [LARGE SCALE GENOMIC DNA]</scope>
    <source>
        <strain evidence="2">Red01</strain>
        <tissue evidence="2">Muscle</tissue>
    </source>
</reference>
<accession>A0A3L8S133</accession>
<evidence type="ECO:0000313" key="3">
    <source>
        <dbReference type="Proteomes" id="UP000276834"/>
    </source>
</evidence>
<dbReference type="AlphaFoldDB" id="A0A3L8S133"/>
<name>A0A3L8S133_CHLGU</name>
<feature type="compositionally biased region" description="Basic and acidic residues" evidence="1">
    <location>
        <begin position="1"/>
        <end position="26"/>
    </location>
</feature>
<feature type="region of interest" description="Disordered" evidence="1">
    <location>
        <begin position="1"/>
        <end position="103"/>
    </location>
</feature>
<keyword evidence="3" id="KW-1185">Reference proteome</keyword>
<evidence type="ECO:0000313" key="2">
    <source>
        <dbReference type="EMBL" id="RLV92588.1"/>
    </source>
</evidence>
<feature type="compositionally biased region" description="Polar residues" evidence="1">
    <location>
        <begin position="58"/>
        <end position="68"/>
    </location>
</feature>
<comment type="caution">
    <text evidence="2">The sequence shown here is derived from an EMBL/GenBank/DDBJ whole genome shotgun (WGS) entry which is preliminary data.</text>
</comment>
<organism evidence="2 3">
    <name type="scientific">Chloebia gouldiae</name>
    <name type="common">Gouldian finch</name>
    <name type="synonym">Erythrura gouldiae</name>
    <dbReference type="NCBI Taxonomy" id="44316"/>
    <lineage>
        <taxon>Eukaryota</taxon>
        <taxon>Metazoa</taxon>
        <taxon>Chordata</taxon>
        <taxon>Craniata</taxon>
        <taxon>Vertebrata</taxon>
        <taxon>Euteleostomi</taxon>
        <taxon>Archelosauria</taxon>
        <taxon>Archosauria</taxon>
        <taxon>Dinosauria</taxon>
        <taxon>Saurischia</taxon>
        <taxon>Theropoda</taxon>
        <taxon>Coelurosauria</taxon>
        <taxon>Aves</taxon>
        <taxon>Neognathae</taxon>
        <taxon>Neoaves</taxon>
        <taxon>Telluraves</taxon>
        <taxon>Australaves</taxon>
        <taxon>Passeriformes</taxon>
        <taxon>Passeroidea</taxon>
        <taxon>Passeridae</taxon>
        <taxon>Chloebia</taxon>
    </lineage>
</organism>
<proteinExistence type="predicted"/>
<protein>
    <submittedName>
        <fullName evidence="2">Uncharacterized protein</fullName>
    </submittedName>
</protein>
<dbReference type="Proteomes" id="UP000276834">
    <property type="component" value="Unassembled WGS sequence"/>
</dbReference>
<gene>
    <name evidence="2" type="ORF">DV515_00013697</name>
</gene>
<dbReference type="EMBL" id="QUSF01000099">
    <property type="protein sequence ID" value="RLV92588.1"/>
    <property type="molecule type" value="Genomic_DNA"/>
</dbReference>
<sequence length="103" mass="11626">MPAEHLERGREREREREKGRVHEDYKPSTLHKYLPTKHAERESSEQLIFYLMHGQPLSEASQPGTGRSSPGEPPNVPGAPRAPQSGGHSPPHTQDRMEIKSQL</sequence>